<dbReference type="Proteomes" id="UP000504629">
    <property type="component" value="Unplaced"/>
</dbReference>
<name>A0A6J2JA79_BOMMA</name>
<dbReference type="AlphaFoldDB" id="A0A6J2JA79"/>
<keyword evidence="2" id="KW-1185">Reference proteome</keyword>
<accession>A0A6J2JA79</accession>
<dbReference type="KEGG" id="bman:114239824"/>
<dbReference type="OrthoDB" id="8195466at2759"/>
<feature type="signal peptide" evidence="1">
    <location>
        <begin position="1"/>
        <end position="19"/>
    </location>
</feature>
<evidence type="ECO:0000256" key="1">
    <source>
        <dbReference type="SAM" id="SignalP"/>
    </source>
</evidence>
<gene>
    <name evidence="3" type="primary">LOC114239824</name>
</gene>
<dbReference type="GeneID" id="114239824"/>
<dbReference type="RefSeq" id="XP_028026027.1">
    <property type="nucleotide sequence ID" value="XM_028170226.1"/>
</dbReference>
<evidence type="ECO:0000313" key="2">
    <source>
        <dbReference type="Proteomes" id="UP000504629"/>
    </source>
</evidence>
<proteinExistence type="predicted"/>
<feature type="chain" id="PRO_5027120849" evidence="1">
    <location>
        <begin position="20"/>
        <end position="77"/>
    </location>
</feature>
<evidence type="ECO:0000313" key="3">
    <source>
        <dbReference type="RefSeq" id="XP_028026027.1"/>
    </source>
</evidence>
<sequence>MKICLVFVLFGCVCAWTSGMLYRRDADNVLKPDLLPVSSTVVPLPFYSVYGYEKKLLREKDKKRPEGKISLVTKQQE</sequence>
<organism evidence="2 3">
    <name type="scientific">Bombyx mandarina</name>
    <name type="common">Wild silk moth</name>
    <name type="synonym">Wild silkworm</name>
    <dbReference type="NCBI Taxonomy" id="7092"/>
    <lineage>
        <taxon>Eukaryota</taxon>
        <taxon>Metazoa</taxon>
        <taxon>Ecdysozoa</taxon>
        <taxon>Arthropoda</taxon>
        <taxon>Hexapoda</taxon>
        <taxon>Insecta</taxon>
        <taxon>Pterygota</taxon>
        <taxon>Neoptera</taxon>
        <taxon>Endopterygota</taxon>
        <taxon>Lepidoptera</taxon>
        <taxon>Glossata</taxon>
        <taxon>Ditrysia</taxon>
        <taxon>Bombycoidea</taxon>
        <taxon>Bombycidae</taxon>
        <taxon>Bombycinae</taxon>
        <taxon>Bombyx</taxon>
    </lineage>
</organism>
<reference evidence="3" key="1">
    <citation type="submission" date="2025-08" db="UniProtKB">
        <authorList>
            <consortium name="RefSeq"/>
        </authorList>
    </citation>
    <scope>IDENTIFICATION</scope>
    <source>
        <tissue evidence="3">Silk gland</tissue>
    </source>
</reference>
<protein>
    <submittedName>
        <fullName evidence="3">Uncharacterized protein LOC114239824</fullName>
    </submittedName>
</protein>
<keyword evidence="1" id="KW-0732">Signal</keyword>